<keyword evidence="2" id="KW-1185">Reference proteome</keyword>
<gene>
    <name evidence="1" type="ORF">BC777_0100</name>
</gene>
<organism evidence="1 2">
    <name type="scientific">Yoonia maricola</name>
    <dbReference type="NCBI Taxonomy" id="420999"/>
    <lineage>
        <taxon>Bacteria</taxon>
        <taxon>Pseudomonadati</taxon>
        <taxon>Pseudomonadota</taxon>
        <taxon>Alphaproteobacteria</taxon>
        <taxon>Rhodobacterales</taxon>
        <taxon>Paracoccaceae</taxon>
        <taxon>Yoonia</taxon>
    </lineage>
</organism>
<name>A0A2M8WK56_9RHOB</name>
<sequence length="67" mass="6784">MKNETNLGALAISAALCCATAGNAQSIDGLYQPSGASWSCSADQIGVDGVALTGSSRAIDQLRQHCN</sequence>
<protein>
    <submittedName>
        <fullName evidence="1">Uncharacterized protein</fullName>
    </submittedName>
</protein>
<dbReference type="Proteomes" id="UP000228531">
    <property type="component" value="Unassembled WGS sequence"/>
</dbReference>
<accession>A0A2M8WK56</accession>
<reference evidence="1 2" key="1">
    <citation type="submission" date="2017-11" db="EMBL/GenBank/DDBJ databases">
        <title>Genomic Encyclopedia of Archaeal and Bacterial Type Strains, Phase II (KMG-II): From Individual Species to Whole Genera.</title>
        <authorList>
            <person name="Goeker M."/>
        </authorList>
    </citation>
    <scope>NUCLEOTIDE SEQUENCE [LARGE SCALE GENOMIC DNA]</scope>
    <source>
        <strain evidence="1 2">DSM 29128</strain>
    </source>
</reference>
<dbReference type="EMBL" id="PGTY01000001">
    <property type="protein sequence ID" value="PJI91276.1"/>
    <property type="molecule type" value="Genomic_DNA"/>
</dbReference>
<dbReference type="RefSeq" id="WP_100366219.1">
    <property type="nucleotide sequence ID" value="NZ_PGTY01000001.1"/>
</dbReference>
<comment type="caution">
    <text evidence="1">The sequence shown here is derived from an EMBL/GenBank/DDBJ whole genome shotgun (WGS) entry which is preliminary data.</text>
</comment>
<evidence type="ECO:0000313" key="2">
    <source>
        <dbReference type="Proteomes" id="UP000228531"/>
    </source>
</evidence>
<evidence type="ECO:0000313" key="1">
    <source>
        <dbReference type="EMBL" id="PJI91276.1"/>
    </source>
</evidence>
<dbReference type="AlphaFoldDB" id="A0A2M8WK56"/>
<proteinExistence type="predicted"/>
<dbReference type="OrthoDB" id="7727934at2"/>